<proteinExistence type="predicted"/>
<evidence type="ECO:0000256" key="3">
    <source>
        <dbReference type="ARBA" id="ARBA00022989"/>
    </source>
</evidence>
<keyword evidence="3" id="KW-1133">Transmembrane helix</keyword>
<feature type="non-terminal residue" evidence="5">
    <location>
        <position position="46"/>
    </location>
</feature>
<keyword evidence="2" id="KW-0812">Transmembrane</keyword>
<comment type="caution">
    <text evidence="5">The sequence shown here is derived from an EMBL/GenBank/DDBJ whole genome shotgun (WGS) entry which is preliminary data.</text>
</comment>
<evidence type="ECO:0000256" key="2">
    <source>
        <dbReference type="ARBA" id="ARBA00022692"/>
    </source>
</evidence>
<name>A0A6V8PSW7_9ACTN</name>
<evidence type="ECO:0000256" key="1">
    <source>
        <dbReference type="ARBA" id="ARBA00004141"/>
    </source>
</evidence>
<reference evidence="5 6" key="1">
    <citation type="journal article" date="2020" name="Front. Microbiol.">
        <title>Single-cell genomics of novel Actinobacteria with the Wood-Ljungdahl pathway discovered in a serpentinizing system.</title>
        <authorList>
            <person name="Merino N."/>
            <person name="Kawai M."/>
            <person name="Boyd E.S."/>
            <person name="Colman D.R."/>
            <person name="McGlynn S.E."/>
            <person name="Nealson K.H."/>
            <person name="Kurokawa K."/>
            <person name="Hongoh Y."/>
        </authorList>
    </citation>
    <scope>NUCLEOTIDE SEQUENCE [LARGE SCALE GENOMIC DNA]</scope>
    <source>
        <strain evidence="5 6">S42</strain>
    </source>
</reference>
<evidence type="ECO:0000313" key="6">
    <source>
        <dbReference type="Proteomes" id="UP000568877"/>
    </source>
</evidence>
<dbReference type="SUPFAM" id="SSF161098">
    <property type="entry name" value="MetI-like"/>
    <property type="match status" value="1"/>
</dbReference>
<evidence type="ECO:0000313" key="5">
    <source>
        <dbReference type="EMBL" id="GFP34096.1"/>
    </source>
</evidence>
<dbReference type="EMBL" id="BLSA01000944">
    <property type="protein sequence ID" value="GFP34096.1"/>
    <property type="molecule type" value="Genomic_DNA"/>
</dbReference>
<dbReference type="GO" id="GO:0016020">
    <property type="term" value="C:membrane"/>
    <property type="evidence" value="ECO:0007669"/>
    <property type="project" value="UniProtKB-SubCell"/>
</dbReference>
<dbReference type="Gene3D" id="1.10.3720.10">
    <property type="entry name" value="MetI-like"/>
    <property type="match status" value="1"/>
</dbReference>
<dbReference type="InterPro" id="IPR035906">
    <property type="entry name" value="MetI-like_sf"/>
</dbReference>
<evidence type="ECO:0000256" key="4">
    <source>
        <dbReference type="ARBA" id="ARBA00023136"/>
    </source>
</evidence>
<protein>
    <submittedName>
        <fullName evidence="5">Arabinogalactan oligomer / maltooligosaccharide transport system permease protein</fullName>
    </submittedName>
</protein>
<keyword evidence="4" id="KW-0472">Membrane</keyword>
<dbReference type="AlphaFoldDB" id="A0A6V8PSW7"/>
<dbReference type="Proteomes" id="UP000568877">
    <property type="component" value="Unassembled WGS sequence"/>
</dbReference>
<gene>
    <name evidence="5" type="ORF">HKBW3S42_02436</name>
</gene>
<comment type="subcellular location">
    <subcellularLocation>
        <location evidence="1">Membrane</location>
        <topology evidence="1">Multi-pass membrane protein</topology>
    </subcellularLocation>
</comment>
<organism evidence="5 6">
    <name type="scientific">Candidatus Hakubella thermalkaliphila</name>
    <dbReference type="NCBI Taxonomy" id="2754717"/>
    <lineage>
        <taxon>Bacteria</taxon>
        <taxon>Bacillati</taxon>
        <taxon>Actinomycetota</taxon>
        <taxon>Actinomycetota incertae sedis</taxon>
        <taxon>Candidatus Hakubellales</taxon>
        <taxon>Candidatus Hakubellaceae</taxon>
        <taxon>Candidatus Hakubella</taxon>
    </lineage>
</organism>
<accession>A0A6V8PSW7</accession>
<sequence length="46" mass="5259">MILAVALVIPTAYALSQFRFKGRRLSLMSMLVLQMFPSFMSMIAIY</sequence>